<evidence type="ECO:0000313" key="2">
    <source>
        <dbReference type="Proteomes" id="UP000265520"/>
    </source>
</evidence>
<comment type="caution">
    <text evidence="1">The sequence shown here is derived from an EMBL/GenBank/DDBJ whole genome shotgun (WGS) entry which is preliminary data.</text>
</comment>
<proteinExistence type="predicted"/>
<organism evidence="1 2">
    <name type="scientific">Trifolium medium</name>
    <dbReference type="NCBI Taxonomy" id="97028"/>
    <lineage>
        <taxon>Eukaryota</taxon>
        <taxon>Viridiplantae</taxon>
        <taxon>Streptophyta</taxon>
        <taxon>Embryophyta</taxon>
        <taxon>Tracheophyta</taxon>
        <taxon>Spermatophyta</taxon>
        <taxon>Magnoliopsida</taxon>
        <taxon>eudicotyledons</taxon>
        <taxon>Gunneridae</taxon>
        <taxon>Pentapetalae</taxon>
        <taxon>rosids</taxon>
        <taxon>fabids</taxon>
        <taxon>Fabales</taxon>
        <taxon>Fabaceae</taxon>
        <taxon>Papilionoideae</taxon>
        <taxon>50 kb inversion clade</taxon>
        <taxon>NPAAA clade</taxon>
        <taxon>Hologalegina</taxon>
        <taxon>IRL clade</taxon>
        <taxon>Trifolieae</taxon>
        <taxon>Trifolium</taxon>
    </lineage>
</organism>
<dbReference type="EMBL" id="LXQA010357754">
    <property type="protein sequence ID" value="MCI46455.1"/>
    <property type="molecule type" value="Genomic_DNA"/>
</dbReference>
<dbReference type="AlphaFoldDB" id="A0A392SEX8"/>
<feature type="non-terminal residue" evidence="1">
    <location>
        <position position="1"/>
    </location>
</feature>
<evidence type="ECO:0000313" key="1">
    <source>
        <dbReference type="EMBL" id="MCI46455.1"/>
    </source>
</evidence>
<accession>A0A392SEX8</accession>
<name>A0A392SEX8_9FABA</name>
<reference evidence="1 2" key="1">
    <citation type="journal article" date="2018" name="Front. Plant Sci.">
        <title>Red Clover (Trifolium pratense) and Zigzag Clover (T. medium) - A Picture of Genomic Similarities and Differences.</title>
        <authorList>
            <person name="Dluhosova J."/>
            <person name="Istvanek J."/>
            <person name="Nedelnik J."/>
            <person name="Repkova J."/>
        </authorList>
    </citation>
    <scope>NUCLEOTIDE SEQUENCE [LARGE SCALE GENOMIC DNA]</scope>
    <source>
        <strain evidence="2">cv. 10/8</strain>
        <tissue evidence="1">Leaf</tissue>
    </source>
</reference>
<dbReference type="Proteomes" id="UP000265520">
    <property type="component" value="Unassembled WGS sequence"/>
</dbReference>
<protein>
    <submittedName>
        <fullName evidence="1">Uncharacterized protein</fullName>
    </submittedName>
</protein>
<sequence>CNYYTCIIIICRYAKDILQKEMLPHVGVGQYCETDADIGKDVNRQFAIKAKTITSGHP</sequence>
<keyword evidence="2" id="KW-1185">Reference proteome</keyword>